<dbReference type="PANTHER" id="PTHR43355:SF2">
    <property type="entry name" value="FLAVIN REDUCTASE (NADPH)"/>
    <property type="match status" value="1"/>
</dbReference>
<dbReference type="AlphaFoldDB" id="A0A941IMI6"/>
<keyword evidence="3" id="KW-1185">Reference proteome</keyword>
<proteinExistence type="predicted"/>
<dbReference type="Proteomes" id="UP000675781">
    <property type="component" value="Unassembled WGS sequence"/>
</dbReference>
<dbReference type="SUPFAM" id="SSF51735">
    <property type="entry name" value="NAD(P)-binding Rossmann-fold domains"/>
    <property type="match status" value="1"/>
</dbReference>
<reference evidence="2" key="1">
    <citation type="submission" date="2021-04" db="EMBL/GenBank/DDBJ databases">
        <title>Genome based classification of Actinospica acidithermotolerans sp. nov., an actinobacterium isolated from an Indonesian hot spring.</title>
        <authorList>
            <person name="Kusuma A.B."/>
            <person name="Putra K.E."/>
            <person name="Nafisah S."/>
            <person name="Loh J."/>
            <person name="Nouioui I."/>
            <person name="Goodfellow M."/>
        </authorList>
    </citation>
    <scope>NUCLEOTIDE SEQUENCE</scope>
    <source>
        <strain evidence="2">CSCA 57</strain>
    </source>
</reference>
<gene>
    <name evidence="2" type="ORF">KDL01_06500</name>
</gene>
<sequence length="203" mass="20667">MRIAVLGASGNVGGLLVEQAAERGHEVVALVRRPDRFTAPAAGKIEVRQADVRAPHAFPDLGDVEVVVSAIGISKGDGPGALIAGARVLADTRIRTLWLGALGSGASTGAGGKVYHVLMRMFVGKELAEKAEADGIALAAGATVVHAPDLGKGPISPKRGVARLADYRRTGLLPRISAATVAAVMLDEAENGAYGAEIVVPLG</sequence>
<dbReference type="Gene3D" id="3.40.50.720">
    <property type="entry name" value="NAD(P)-binding Rossmann-like Domain"/>
    <property type="match status" value="1"/>
</dbReference>
<evidence type="ECO:0000313" key="2">
    <source>
        <dbReference type="EMBL" id="MBR7832904.1"/>
    </source>
</evidence>
<dbReference type="InterPro" id="IPR051606">
    <property type="entry name" value="Polyketide_Oxido-like"/>
</dbReference>
<dbReference type="GO" id="GO:0016646">
    <property type="term" value="F:oxidoreductase activity, acting on the CH-NH group of donors, NAD or NADP as acceptor"/>
    <property type="evidence" value="ECO:0007669"/>
    <property type="project" value="TreeGrafter"/>
</dbReference>
<dbReference type="PANTHER" id="PTHR43355">
    <property type="entry name" value="FLAVIN REDUCTASE (NADPH)"/>
    <property type="match status" value="1"/>
</dbReference>
<feature type="domain" description="NAD(P)-binding" evidence="1">
    <location>
        <begin position="7"/>
        <end position="189"/>
    </location>
</feature>
<dbReference type="InterPro" id="IPR036291">
    <property type="entry name" value="NAD(P)-bd_dom_sf"/>
</dbReference>
<dbReference type="EMBL" id="JAGSOG010000018">
    <property type="protein sequence ID" value="MBR7832904.1"/>
    <property type="molecule type" value="Genomic_DNA"/>
</dbReference>
<organism evidence="2 3">
    <name type="scientific">Actinospica durhamensis</name>
    <dbReference type="NCBI Taxonomy" id="1508375"/>
    <lineage>
        <taxon>Bacteria</taxon>
        <taxon>Bacillati</taxon>
        <taxon>Actinomycetota</taxon>
        <taxon>Actinomycetes</taxon>
        <taxon>Catenulisporales</taxon>
        <taxon>Actinospicaceae</taxon>
        <taxon>Actinospica</taxon>
    </lineage>
</organism>
<name>A0A941IMI6_9ACTN</name>
<dbReference type="RefSeq" id="WP_212527428.1">
    <property type="nucleotide sequence ID" value="NZ_JAGSOG010000018.1"/>
</dbReference>
<protein>
    <submittedName>
        <fullName evidence="2">NAD(P)H-binding protein</fullName>
    </submittedName>
</protein>
<accession>A0A941IMI6</accession>
<evidence type="ECO:0000313" key="3">
    <source>
        <dbReference type="Proteomes" id="UP000675781"/>
    </source>
</evidence>
<dbReference type="InterPro" id="IPR016040">
    <property type="entry name" value="NAD(P)-bd_dom"/>
</dbReference>
<comment type="caution">
    <text evidence="2">The sequence shown here is derived from an EMBL/GenBank/DDBJ whole genome shotgun (WGS) entry which is preliminary data.</text>
</comment>
<dbReference type="Pfam" id="PF13460">
    <property type="entry name" value="NAD_binding_10"/>
    <property type="match status" value="1"/>
</dbReference>
<evidence type="ECO:0000259" key="1">
    <source>
        <dbReference type="Pfam" id="PF13460"/>
    </source>
</evidence>